<organism evidence="1 2">
    <name type="scientific">Bacillus nakamurai</name>
    <dbReference type="NCBI Taxonomy" id="1793963"/>
    <lineage>
        <taxon>Bacteria</taxon>
        <taxon>Bacillati</taxon>
        <taxon>Bacillota</taxon>
        <taxon>Bacilli</taxon>
        <taxon>Bacillales</taxon>
        <taxon>Bacillaceae</taxon>
        <taxon>Bacillus</taxon>
    </lineage>
</organism>
<keyword evidence="2" id="KW-1185">Reference proteome</keyword>
<name>A0A150F9J5_9BACI</name>
<accession>A0A150F9J5</accession>
<dbReference type="Gene3D" id="2.30.110.10">
    <property type="entry name" value="Electron Transport, Fmn-binding Protein, Chain A"/>
    <property type="match status" value="1"/>
</dbReference>
<dbReference type="PANTHER" id="PTHR34071">
    <property type="entry name" value="5-NITROIMIDAZOLE ANTIBIOTICS RESISTANCE PROTEIN, NIMA-FAMILY-RELATED PROTEIN-RELATED"/>
    <property type="match status" value="1"/>
</dbReference>
<dbReference type="AlphaFoldDB" id="A0A150F9J5"/>
<dbReference type="InterPro" id="IPR024747">
    <property type="entry name" value="Pyridox_Oxase-rel"/>
</dbReference>
<dbReference type="RefSeq" id="WP_061521481.1">
    <property type="nucleotide sequence ID" value="NZ_JAJJBV010000013.1"/>
</dbReference>
<dbReference type="SUPFAM" id="SSF50475">
    <property type="entry name" value="FMN-binding split barrel"/>
    <property type="match status" value="1"/>
</dbReference>
<dbReference type="STRING" id="1793963.AXI58_14575"/>
<dbReference type="PANTHER" id="PTHR34071:SF2">
    <property type="entry name" value="FLAVIN-NUCLEOTIDE-BINDING PROTEIN"/>
    <property type="match status" value="1"/>
</dbReference>
<dbReference type="EMBL" id="LSBA01000009">
    <property type="protein sequence ID" value="KXZ20854.1"/>
    <property type="molecule type" value="Genomic_DNA"/>
</dbReference>
<protein>
    <submittedName>
        <fullName evidence="1">Pyridoxamine 5-phosphate oxidase</fullName>
    </submittedName>
</protein>
<dbReference type="InterPro" id="IPR012349">
    <property type="entry name" value="Split_barrel_FMN-bd"/>
</dbReference>
<dbReference type="OrthoDB" id="9794935at2"/>
<sequence length="183" mass="20463">MKPYVRASHKECTDQTRIDDFLTKTQIGYLGLADQDTPYVIPLNFIWKDGCFFFHGASEGRKIGIIQTNPKACFTVSEHYGTLVSPIPAKTDTAYMSVVAGGTVEMVTDADEATAVMQAMLDKYVPNYYQTPLSKTHVEKYRSSLGSKTAVWKIKPHDITAKENALDEQKKFYPGRTVHGENS</sequence>
<reference evidence="2" key="1">
    <citation type="submission" date="2016-02" db="EMBL/GenBank/DDBJ databases">
        <authorList>
            <person name="Dunlap C."/>
        </authorList>
    </citation>
    <scope>NUCLEOTIDE SEQUENCE [LARGE SCALE GENOMIC DNA]</scope>
    <source>
        <strain evidence="2">NRRL B-41092</strain>
    </source>
</reference>
<comment type="caution">
    <text evidence="1">The sequence shown here is derived from an EMBL/GenBank/DDBJ whole genome shotgun (WGS) entry which is preliminary data.</text>
</comment>
<evidence type="ECO:0000313" key="1">
    <source>
        <dbReference type="EMBL" id="KXZ20854.1"/>
    </source>
</evidence>
<proteinExistence type="predicted"/>
<gene>
    <name evidence="1" type="ORF">AXI58_14575</name>
</gene>
<dbReference type="Pfam" id="PF12900">
    <property type="entry name" value="Pyridox_ox_2"/>
    <property type="match status" value="1"/>
</dbReference>
<dbReference type="Proteomes" id="UP000075430">
    <property type="component" value="Unassembled WGS sequence"/>
</dbReference>
<evidence type="ECO:0000313" key="2">
    <source>
        <dbReference type="Proteomes" id="UP000075430"/>
    </source>
</evidence>